<evidence type="ECO:0000313" key="6">
    <source>
        <dbReference type="Proteomes" id="UP000247118"/>
    </source>
</evidence>
<dbReference type="AlphaFoldDB" id="A0AAD0NXU9"/>
<feature type="region of interest" description="Disordered" evidence="2">
    <location>
        <begin position="19"/>
        <end position="108"/>
    </location>
</feature>
<keyword evidence="3" id="KW-0812">Transmembrane</keyword>
<protein>
    <submittedName>
        <fullName evidence="5">DUF4352 domain-containing protein</fullName>
    </submittedName>
</protein>
<evidence type="ECO:0000256" key="2">
    <source>
        <dbReference type="SAM" id="MobiDB-lite"/>
    </source>
</evidence>
<dbReference type="Gene3D" id="2.60.40.1240">
    <property type="match status" value="1"/>
</dbReference>
<keyword evidence="3" id="KW-0472">Membrane</keyword>
<dbReference type="EMBL" id="CP029604">
    <property type="protein sequence ID" value="AWO86676.1"/>
    <property type="molecule type" value="Genomic_DNA"/>
</dbReference>
<dbReference type="Proteomes" id="UP000247118">
    <property type="component" value="Chromosome"/>
</dbReference>
<reference evidence="5 6" key="1">
    <citation type="submission" date="2018-05" db="EMBL/GenBank/DDBJ databases">
        <title>Complete genome sequence of Gordonia terrae NRRL B-16283.</title>
        <authorList>
            <person name="Garlena R.A."/>
            <person name="Russell D.A."/>
            <person name="Hatfull G.F."/>
        </authorList>
    </citation>
    <scope>NUCLEOTIDE SEQUENCE [LARGE SCALE GENOMIC DNA]</scope>
    <source>
        <strain evidence="5 6">NRRL B-16283</strain>
    </source>
</reference>
<proteinExistence type="predicted"/>
<dbReference type="InterPro" id="IPR029050">
    <property type="entry name" value="Immunoprotect_excell_Ig-like"/>
</dbReference>
<sequence>MTLCGNGFVGPRCDSACRCGTASQVPHSREGRSMTDPQNPNPAPGPDPGQQPPYGQPYQGQQYGQPPQPGAPQYGAPQYGAPQYGTPQYGAPQYGAPPKPYPNPPAKKKKKWPWILGSIVVLLIIILAATSGGGSDDTDSTAGSGASTATEAGEQRDSGDANGEDAAPGLNTPVRDGKFEFVVTGVEPGLTSVGDNPYLTEEAQGQFVIVTMTVKNTSDQPQSFSPTGQKLLDAEDRSFEPDTSAQIALGGSDIPVWDNINPGNAVTVKLVYDMPAGATPASIELHDSMFSGGVTVALS</sequence>
<feature type="region of interest" description="Disordered" evidence="2">
    <location>
        <begin position="132"/>
        <end position="174"/>
    </location>
</feature>
<feature type="compositionally biased region" description="Low complexity" evidence="2">
    <location>
        <begin position="56"/>
        <end position="85"/>
    </location>
</feature>
<feature type="compositionally biased region" description="Pro residues" evidence="2">
    <location>
        <begin position="39"/>
        <end position="55"/>
    </location>
</feature>
<feature type="transmembrane region" description="Helical" evidence="3">
    <location>
        <begin position="112"/>
        <end position="130"/>
    </location>
</feature>
<feature type="compositionally biased region" description="Low complexity" evidence="2">
    <location>
        <begin position="140"/>
        <end position="150"/>
    </location>
</feature>
<evidence type="ECO:0000256" key="3">
    <source>
        <dbReference type="SAM" id="Phobius"/>
    </source>
</evidence>
<dbReference type="Pfam" id="PF11611">
    <property type="entry name" value="DUF4352"/>
    <property type="match status" value="1"/>
</dbReference>
<gene>
    <name evidence="5" type="ORF">DLJ61_08645</name>
</gene>
<accession>A0AAD0NXU9</accession>
<feature type="domain" description="DUF4352" evidence="4">
    <location>
        <begin position="169"/>
        <end position="293"/>
    </location>
</feature>
<dbReference type="InterPro" id="IPR029051">
    <property type="entry name" value="DUF4352"/>
</dbReference>
<feature type="compositionally biased region" description="Pro residues" evidence="2">
    <location>
        <begin position="95"/>
        <end position="105"/>
    </location>
</feature>
<name>A0AAD0NXU9_9ACTN</name>
<evidence type="ECO:0000259" key="4">
    <source>
        <dbReference type="Pfam" id="PF11611"/>
    </source>
</evidence>
<keyword evidence="3" id="KW-1133">Transmembrane helix</keyword>
<evidence type="ECO:0000256" key="1">
    <source>
        <dbReference type="ARBA" id="ARBA00022729"/>
    </source>
</evidence>
<organism evidence="5 6">
    <name type="scientific">Gordonia terrae</name>
    <dbReference type="NCBI Taxonomy" id="2055"/>
    <lineage>
        <taxon>Bacteria</taxon>
        <taxon>Bacillati</taxon>
        <taxon>Actinomycetota</taxon>
        <taxon>Actinomycetes</taxon>
        <taxon>Mycobacteriales</taxon>
        <taxon>Gordoniaceae</taxon>
        <taxon>Gordonia</taxon>
    </lineage>
</organism>
<keyword evidence="1" id="KW-0732">Signal</keyword>
<evidence type="ECO:0000313" key="5">
    <source>
        <dbReference type="EMBL" id="AWO86676.1"/>
    </source>
</evidence>